<evidence type="ECO:0000256" key="2">
    <source>
        <dbReference type="SAM" id="Phobius"/>
    </source>
</evidence>
<keyword evidence="2" id="KW-0472">Membrane</keyword>
<evidence type="ECO:0000259" key="3">
    <source>
        <dbReference type="PROSITE" id="PS51178"/>
    </source>
</evidence>
<keyword evidence="2" id="KW-1133">Transmembrane helix</keyword>
<feature type="region of interest" description="Disordered" evidence="1">
    <location>
        <begin position="99"/>
        <end position="153"/>
    </location>
</feature>
<keyword evidence="5" id="KW-1185">Reference proteome</keyword>
<dbReference type="Pfam" id="PF03793">
    <property type="entry name" value="PASTA"/>
    <property type="match status" value="2"/>
</dbReference>
<reference evidence="4 5" key="1">
    <citation type="submission" date="2019-09" db="EMBL/GenBank/DDBJ databases">
        <title>Nocardioides panacisoli sp. nov., isolated from the soil of a ginseng field.</title>
        <authorList>
            <person name="Cho C."/>
        </authorList>
    </citation>
    <scope>NUCLEOTIDE SEQUENCE [LARGE SCALE GENOMIC DNA]</scope>
    <source>
        <strain evidence="4 5">BN140041</strain>
    </source>
</reference>
<proteinExistence type="predicted"/>
<dbReference type="Gene3D" id="3.30.10.20">
    <property type="match status" value="2"/>
</dbReference>
<name>A0A5B1M271_9ACTN</name>
<dbReference type="CDD" id="cd06577">
    <property type="entry name" value="PASTA_pknB"/>
    <property type="match status" value="2"/>
</dbReference>
<feature type="compositionally biased region" description="Low complexity" evidence="1">
    <location>
        <begin position="101"/>
        <end position="129"/>
    </location>
</feature>
<dbReference type="EMBL" id="VUJW01000010">
    <property type="protein sequence ID" value="KAA1425867.1"/>
    <property type="molecule type" value="Genomic_DNA"/>
</dbReference>
<dbReference type="SMART" id="SM00740">
    <property type="entry name" value="PASTA"/>
    <property type="match status" value="2"/>
</dbReference>
<comment type="caution">
    <text evidence="4">The sequence shown here is derived from an EMBL/GenBank/DDBJ whole genome shotgun (WGS) entry which is preliminary data.</text>
</comment>
<evidence type="ECO:0000256" key="1">
    <source>
        <dbReference type="SAM" id="MobiDB-lite"/>
    </source>
</evidence>
<dbReference type="AlphaFoldDB" id="A0A5B1M271"/>
<sequence length="331" mass="34312">MTISSSAPNPRADWYPDPHNPALLRYWDGRQWTGHTSPRPGGWAGQQWQAYPQRSGGGRADNTRSSRSGLPVWAVVALVVFVGIATLAVIGGVVTAPEPAPSAAGATSNTNTAESEPSTPSEALTTTSPSAPPTPTETEPPRSTVPRLKGLSREEAEARLTTAGLGVSEVRQVFSPKAPGTVLSQSKKVGTSVLTGIEVILVVAKPYPQVPGVVGRLKAAAVERLREAGFKVSVITESRTSGKDGVVLRQTPAGDARAKPGSSITIVISSVIRPVAPPQNCTAGYDPCLAPASDYDCAGGSGDGPKYTGFVRVTGYDPYDLDADGDGIACE</sequence>
<reference evidence="4 5" key="2">
    <citation type="submission" date="2019-09" db="EMBL/GenBank/DDBJ databases">
        <authorList>
            <person name="Jin C."/>
        </authorList>
    </citation>
    <scope>NUCLEOTIDE SEQUENCE [LARGE SCALE GENOMIC DNA]</scope>
    <source>
        <strain evidence="4 5">BN140041</strain>
    </source>
</reference>
<feature type="transmembrane region" description="Helical" evidence="2">
    <location>
        <begin position="72"/>
        <end position="94"/>
    </location>
</feature>
<dbReference type="InterPro" id="IPR018929">
    <property type="entry name" value="DUF2510"/>
</dbReference>
<dbReference type="InterPro" id="IPR005543">
    <property type="entry name" value="PASTA_dom"/>
</dbReference>
<dbReference type="Pfam" id="PF10708">
    <property type="entry name" value="DUF2510"/>
    <property type="match status" value="1"/>
</dbReference>
<organism evidence="4 5">
    <name type="scientific">Nocardioides antri</name>
    <dbReference type="NCBI Taxonomy" id="2607659"/>
    <lineage>
        <taxon>Bacteria</taxon>
        <taxon>Bacillati</taxon>
        <taxon>Actinomycetota</taxon>
        <taxon>Actinomycetes</taxon>
        <taxon>Propionibacteriales</taxon>
        <taxon>Nocardioidaceae</taxon>
        <taxon>Nocardioides</taxon>
    </lineage>
</organism>
<dbReference type="Proteomes" id="UP000324351">
    <property type="component" value="Unassembled WGS sequence"/>
</dbReference>
<accession>A0A5B1M271</accession>
<evidence type="ECO:0000313" key="4">
    <source>
        <dbReference type="EMBL" id="KAA1425867.1"/>
    </source>
</evidence>
<feature type="region of interest" description="Disordered" evidence="1">
    <location>
        <begin position="37"/>
        <end position="67"/>
    </location>
</feature>
<evidence type="ECO:0000313" key="5">
    <source>
        <dbReference type="Proteomes" id="UP000324351"/>
    </source>
</evidence>
<feature type="domain" description="PASTA" evidence="3">
    <location>
        <begin position="139"/>
        <end position="205"/>
    </location>
</feature>
<dbReference type="PROSITE" id="PS51178">
    <property type="entry name" value="PASTA"/>
    <property type="match status" value="2"/>
</dbReference>
<protein>
    <submittedName>
        <fullName evidence="4">PASTA domain-containing protein</fullName>
    </submittedName>
</protein>
<gene>
    <name evidence="4" type="ORF">F0U47_16090</name>
</gene>
<feature type="domain" description="PASTA" evidence="3">
    <location>
        <begin position="207"/>
        <end position="270"/>
    </location>
</feature>
<keyword evidence="2" id="KW-0812">Transmembrane</keyword>